<dbReference type="PROSITE" id="PS50931">
    <property type="entry name" value="HTH_LYSR"/>
    <property type="match status" value="1"/>
</dbReference>
<dbReference type="PRINTS" id="PR00039">
    <property type="entry name" value="HTHLYSR"/>
</dbReference>
<dbReference type="InterPro" id="IPR036390">
    <property type="entry name" value="WH_DNA-bd_sf"/>
</dbReference>
<dbReference type="OrthoDB" id="8679465at2"/>
<dbReference type="CDD" id="cd08412">
    <property type="entry name" value="PBP2_PAO1_like"/>
    <property type="match status" value="1"/>
</dbReference>
<dbReference type="Proteomes" id="UP000515291">
    <property type="component" value="Chromosome"/>
</dbReference>
<evidence type="ECO:0000256" key="4">
    <source>
        <dbReference type="ARBA" id="ARBA00023125"/>
    </source>
</evidence>
<dbReference type="InterPro" id="IPR036388">
    <property type="entry name" value="WH-like_DNA-bd_sf"/>
</dbReference>
<evidence type="ECO:0000313" key="8">
    <source>
        <dbReference type="EMBL" id="QND71916.1"/>
    </source>
</evidence>
<feature type="domain" description="HTH lysR-type" evidence="6">
    <location>
        <begin position="3"/>
        <end position="61"/>
    </location>
</feature>
<name>A0A163ZRX3_9BRAD</name>
<reference evidence="7 9" key="1">
    <citation type="submission" date="2016-03" db="EMBL/GenBank/DDBJ databases">
        <title>Microsymbionts genomes from the relict species Vavilovia formosa (Stev.) Fed.</title>
        <authorList>
            <person name="Kopat V."/>
            <person name="Chirak E."/>
            <person name="Kimeklis A."/>
            <person name="Andronov E."/>
        </authorList>
    </citation>
    <scope>NUCLEOTIDE SEQUENCE [LARGE SCALE GENOMIC DNA]</scope>
    <source>
        <strain evidence="7 9">Vaf07</strain>
    </source>
</reference>
<dbReference type="Pfam" id="PF03466">
    <property type="entry name" value="LysR_substrate"/>
    <property type="match status" value="1"/>
</dbReference>
<dbReference type="RefSeq" id="WP_068732018.1">
    <property type="nucleotide sequence ID" value="NZ_CP050292.1"/>
</dbReference>
<dbReference type="SUPFAM" id="SSF53850">
    <property type="entry name" value="Periplasmic binding protein-like II"/>
    <property type="match status" value="1"/>
</dbReference>
<dbReference type="GO" id="GO:0003700">
    <property type="term" value="F:DNA-binding transcription factor activity"/>
    <property type="evidence" value="ECO:0007669"/>
    <property type="project" value="InterPro"/>
</dbReference>
<dbReference type="InterPro" id="IPR005119">
    <property type="entry name" value="LysR_subst-bd"/>
</dbReference>
<dbReference type="EMBL" id="LVYV01000008">
    <property type="protein sequence ID" value="KZD23786.1"/>
    <property type="molecule type" value="Genomic_DNA"/>
</dbReference>
<dbReference type="Proteomes" id="UP000076574">
    <property type="component" value="Unassembled WGS sequence"/>
</dbReference>
<accession>A0A163ZRX3</accession>
<evidence type="ECO:0000259" key="6">
    <source>
        <dbReference type="PROSITE" id="PS50931"/>
    </source>
</evidence>
<dbReference type="PANTHER" id="PTHR30346">
    <property type="entry name" value="TRANSCRIPTIONAL DUAL REGULATOR HCAR-RELATED"/>
    <property type="match status" value="1"/>
</dbReference>
<reference evidence="8" key="3">
    <citation type="journal article" date="2020" name="Mol. Plant Microbe Interact.">
        <title>Complete genome sequences of four natural Pseudomonas isolates that catabolize a wide range of aromatic compounds relevant to lignin valorization.</title>
        <authorList>
            <person name="Hatmaker E.A."/>
            <person name="Presle G."/>
            <person name="Cannon O."/>
            <person name="Guss A.M."/>
            <person name="Elkins J.G."/>
        </authorList>
    </citation>
    <scope>NUCLEOTIDE SEQUENCE</scope>
    <source>
        <strain evidence="8">581</strain>
    </source>
</reference>
<organism evidence="7 9">
    <name type="scientific">Tardiphaga robiniae</name>
    <dbReference type="NCBI Taxonomy" id="943830"/>
    <lineage>
        <taxon>Bacteria</taxon>
        <taxon>Pseudomonadati</taxon>
        <taxon>Pseudomonadota</taxon>
        <taxon>Alphaproteobacteria</taxon>
        <taxon>Hyphomicrobiales</taxon>
        <taxon>Nitrobacteraceae</taxon>
        <taxon>Tardiphaga</taxon>
    </lineage>
</organism>
<evidence type="ECO:0000256" key="1">
    <source>
        <dbReference type="ARBA" id="ARBA00003502"/>
    </source>
</evidence>
<evidence type="ECO:0000256" key="3">
    <source>
        <dbReference type="ARBA" id="ARBA00023015"/>
    </source>
</evidence>
<evidence type="ECO:0000313" key="9">
    <source>
        <dbReference type="Proteomes" id="UP000076574"/>
    </source>
</evidence>
<dbReference type="Pfam" id="PF00126">
    <property type="entry name" value="HTH_1"/>
    <property type="match status" value="1"/>
</dbReference>
<evidence type="ECO:0000313" key="10">
    <source>
        <dbReference type="Proteomes" id="UP000515291"/>
    </source>
</evidence>
<evidence type="ECO:0000256" key="5">
    <source>
        <dbReference type="ARBA" id="ARBA00023163"/>
    </source>
</evidence>
<keyword evidence="4" id="KW-0238">DNA-binding</keyword>
<dbReference type="GO" id="GO:0032993">
    <property type="term" value="C:protein-DNA complex"/>
    <property type="evidence" value="ECO:0007669"/>
    <property type="project" value="TreeGrafter"/>
</dbReference>
<dbReference type="AlphaFoldDB" id="A0A163ZRX3"/>
<keyword evidence="3" id="KW-0805">Transcription regulation</keyword>
<dbReference type="GO" id="GO:0003677">
    <property type="term" value="F:DNA binding"/>
    <property type="evidence" value="ECO:0007669"/>
    <property type="project" value="UniProtKB-KW"/>
</dbReference>
<dbReference type="EMBL" id="CP050292">
    <property type="protein sequence ID" value="QND71916.1"/>
    <property type="molecule type" value="Genomic_DNA"/>
</dbReference>
<dbReference type="KEGG" id="trb:HB776_12255"/>
<evidence type="ECO:0000256" key="2">
    <source>
        <dbReference type="ARBA" id="ARBA00009437"/>
    </source>
</evidence>
<protein>
    <submittedName>
        <fullName evidence="7">LysR family transcriptional regulator</fullName>
    </submittedName>
</protein>
<keyword evidence="5" id="KW-0804">Transcription</keyword>
<proteinExistence type="inferred from homology"/>
<comment type="similarity">
    <text evidence="2">Belongs to the LysR transcriptional regulatory family.</text>
</comment>
<dbReference type="FunFam" id="1.10.10.10:FF:000001">
    <property type="entry name" value="LysR family transcriptional regulator"/>
    <property type="match status" value="1"/>
</dbReference>
<gene>
    <name evidence="7" type="ORF">A4A58_25905</name>
    <name evidence="8" type="ORF">HB776_12255</name>
</gene>
<evidence type="ECO:0000313" key="7">
    <source>
        <dbReference type="EMBL" id="KZD23786.1"/>
    </source>
</evidence>
<dbReference type="STRING" id="943830.A4A58_25905"/>
<sequence length="315" mass="34111">MRFSLRALRYVVETADAGSVTEAAKRLNVSQPSISAALSQLEAELGVQIFIRHLAKGVTLSPAGQRLVNDARLLLAHARDFAQSAQSLGSTLHGEIVVGSFSTLATRFMPGLLSGFRERQPGISVKLEEGDQQEIIDGLVSGRTELALSYSFAVPDEIVGEKFCELPPYIVLSADHPLANRSSISLTEMRDEPFILLDLPHSRDYFASLFTASGIEPRISFRTRSFELIRGLIGNGQGYSIHNAVPRTTIGYDGSRVAVVPITEKLPATHVMALRLKRHALRPAVQTFADYARDAFAVGGQFAPGSIAPARIDAA</sequence>
<keyword evidence="9" id="KW-1185">Reference proteome</keyword>
<dbReference type="Gene3D" id="3.40.190.10">
    <property type="entry name" value="Periplasmic binding protein-like II"/>
    <property type="match status" value="2"/>
</dbReference>
<dbReference type="PANTHER" id="PTHR30346:SF0">
    <property type="entry name" value="HCA OPERON TRANSCRIPTIONAL ACTIVATOR HCAR"/>
    <property type="match status" value="1"/>
</dbReference>
<dbReference type="Gene3D" id="1.10.10.10">
    <property type="entry name" value="Winged helix-like DNA-binding domain superfamily/Winged helix DNA-binding domain"/>
    <property type="match status" value="1"/>
</dbReference>
<dbReference type="InterPro" id="IPR000847">
    <property type="entry name" value="LysR_HTH_N"/>
</dbReference>
<dbReference type="SUPFAM" id="SSF46785">
    <property type="entry name" value="Winged helix' DNA-binding domain"/>
    <property type="match status" value="1"/>
</dbReference>
<comment type="function">
    <text evidence="1">NodD regulates the expression of the nodABCFE genes which encode other nodulation proteins. NodD is also a negative regulator of its own expression. Binds flavonoids as inducers.</text>
</comment>
<reference evidence="10" key="2">
    <citation type="journal article" date="2020" name="Mol. Plant Microbe">
        <title>Rhizobial microsymbionts of the narrowly endemic Oxytropis species growing in Kamchatka are characterized by significant genetic diversity and possess a set of genes that are associated with T3SS and T6SS secretion systems and can affect the development of symbiosis.</title>
        <authorList>
            <person name="Safronova V."/>
            <person name="Guro P."/>
            <person name="Sazanova A."/>
            <person name="Kuznetsova I."/>
            <person name="Belimov A."/>
            <person name="Yakubov V."/>
            <person name="Chirak E."/>
            <person name="Afonin A."/>
            <person name="Gogolev Y."/>
            <person name="Andronov E."/>
            <person name="Tikhonovich I."/>
        </authorList>
    </citation>
    <scope>NUCLEOTIDE SEQUENCE [LARGE SCALE GENOMIC DNA]</scope>
    <source>
        <strain evidence="10">581</strain>
    </source>
</reference>